<dbReference type="EMBL" id="CP078145">
    <property type="protein sequence ID" value="QXN90537.1"/>
    <property type="molecule type" value="Genomic_DNA"/>
</dbReference>
<feature type="region of interest" description="Disordered" evidence="1">
    <location>
        <begin position="1"/>
        <end position="25"/>
    </location>
</feature>
<keyword evidence="3" id="KW-1185">Reference proteome</keyword>
<dbReference type="Proteomes" id="UP000694257">
    <property type="component" value="Chromosome"/>
</dbReference>
<accession>A0ABX8RNG5</accession>
<gene>
    <name evidence="2" type="ORF">KV110_34960</name>
</gene>
<feature type="compositionally biased region" description="Basic and acidic residues" evidence="1">
    <location>
        <begin position="1"/>
        <end position="14"/>
    </location>
</feature>
<protein>
    <recommendedName>
        <fullName evidence="4">ESX-1 secretion-associated protein</fullName>
    </recommendedName>
</protein>
<reference evidence="2 3" key="1">
    <citation type="submission" date="2021-07" db="EMBL/GenBank/DDBJ databases">
        <title>Whole Genome Sequence of Nocardia Iowensis.</title>
        <authorList>
            <person name="Lamm A."/>
            <person name="Collins-Fairclough A.M."/>
            <person name="Bunk B."/>
            <person name="Sproer C."/>
        </authorList>
    </citation>
    <scope>NUCLEOTIDE SEQUENCE [LARGE SCALE GENOMIC DNA]</scope>
    <source>
        <strain evidence="2 3">NRRL 5646</strain>
    </source>
</reference>
<sequence>MSGDEIVIKPEHVHSSGGAIETEAREARAALGPLFDSAQPAADGNKGFATGPKLVAYANSMKAEVEGTINEFATTAQQIVAAAQSMQAMDVDNATGVSRIATALNGLGQPPPR</sequence>
<evidence type="ECO:0000313" key="2">
    <source>
        <dbReference type="EMBL" id="QXN90537.1"/>
    </source>
</evidence>
<proteinExistence type="predicted"/>
<name>A0ABX8RNG5_NOCIO</name>
<dbReference type="RefSeq" id="WP_218471406.1">
    <property type="nucleotide sequence ID" value="NZ_BAABJN010000006.1"/>
</dbReference>
<organism evidence="2 3">
    <name type="scientific">Nocardia iowensis</name>
    <dbReference type="NCBI Taxonomy" id="204891"/>
    <lineage>
        <taxon>Bacteria</taxon>
        <taxon>Bacillati</taxon>
        <taxon>Actinomycetota</taxon>
        <taxon>Actinomycetes</taxon>
        <taxon>Mycobacteriales</taxon>
        <taxon>Nocardiaceae</taxon>
        <taxon>Nocardia</taxon>
    </lineage>
</organism>
<evidence type="ECO:0008006" key="4">
    <source>
        <dbReference type="Google" id="ProtNLM"/>
    </source>
</evidence>
<evidence type="ECO:0000256" key="1">
    <source>
        <dbReference type="SAM" id="MobiDB-lite"/>
    </source>
</evidence>
<evidence type="ECO:0000313" key="3">
    <source>
        <dbReference type="Proteomes" id="UP000694257"/>
    </source>
</evidence>